<organism evidence="2 3">
    <name type="scientific">Ceutorhynchus assimilis</name>
    <name type="common">cabbage seed weevil</name>
    <dbReference type="NCBI Taxonomy" id="467358"/>
    <lineage>
        <taxon>Eukaryota</taxon>
        <taxon>Metazoa</taxon>
        <taxon>Ecdysozoa</taxon>
        <taxon>Arthropoda</taxon>
        <taxon>Hexapoda</taxon>
        <taxon>Insecta</taxon>
        <taxon>Pterygota</taxon>
        <taxon>Neoptera</taxon>
        <taxon>Endopterygota</taxon>
        <taxon>Coleoptera</taxon>
        <taxon>Polyphaga</taxon>
        <taxon>Cucujiformia</taxon>
        <taxon>Curculionidae</taxon>
        <taxon>Ceutorhynchinae</taxon>
        <taxon>Ceutorhynchus</taxon>
    </lineage>
</organism>
<evidence type="ECO:0000313" key="3">
    <source>
        <dbReference type="Proteomes" id="UP001152799"/>
    </source>
</evidence>
<dbReference type="Proteomes" id="UP001152799">
    <property type="component" value="Chromosome 6"/>
</dbReference>
<feature type="region of interest" description="Disordered" evidence="1">
    <location>
        <begin position="341"/>
        <end position="373"/>
    </location>
</feature>
<keyword evidence="3" id="KW-1185">Reference proteome</keyword>
<gene>
    <name evidence="2" type="ORF">CEUTPL_LOCUS11367</name>
</gene>
<protein>
    <submittedName>
        <fullName evidence="2">Uncharacterized protein</fullName>
    </submittedName>
</protein>
<feature type="region of interest" description="Disordered" evidence="1">
    <location>
        <begin position="460"/>
        <end position="481"/>
    </location>
</feature>
<sequence>MPYNPPPPFDKCASFEDHARLSDMISCIVDFVQASTNLATTLRDKQSSFTGTEKKIKEYQEVQVFNLEDFPWFLENLEQVFQSIPINSMALVEYPLFHFTPEQLDDMQPRSYRLVDNYEFGDVNVNDSEDTIPSFAFEQYSDSEQTINSFNLQENFEVFNTEINTECTKIIEKDQEVLLKIDDTKIETGVNANIIRELIEENILQIQSYRTQASSDGENEKVDVKKTVEKKEMHILNEKSVSDTIQNHHCEKPNIIILSEMPKPETSVCKVLKKNVQPIEKSTNKSYSEIHDKISKIQKQSSKKPIDKVSPGTFKKRPIKSPSESVAIQSDNLLEIISESKHNTPNKIPETSKKPQKNLLQKPEEKSTKFQRNSVGFKLETEVRRLSISKQEEIRFRKNTPIQKTREPSTTSRNAKIKKFVVKGPVDFVTKNIVNCLNLAKIKASNSKYFNDAPAPIRKSRSLPTDNNKVVINHPKPSAQPRVPVEIKSCLKKPLSSIQEENLRSVANLEKARSILKCPVMKQDSLKLSAAENLKKASHLLKVAEEKVLKPTSAVTKSGSSNRKLR</sequence>
<dbReference type="EMBL" id="OU892282">
    <property type="protein sequence ID" value="CAG9770924.1"/>
    <property type="molecule type" value="Genomic_DNA"/>
</dbReference>
<feature type="region of interest" description="Disordered" evidence="1">
    <location>
        <begin position="295"/>
        <end position="325"/>
    </location>
</feature>
<accession>A0A9N9MUI6</accession>
<dbReference type="AlphaFoldDB" id="A0A9N9MUI6"/>
<proteinExistence type="predicted"/>
<reference evidence="2" key="1">
    <citation type="submission" date="2022-01" db="EMBL/GenBank/DDBJ databases">
        <authorList>
            <person name="King R."/>
        </authorList>
    </citation>
    <scope>NUCLEOTIDE SEQUENCE</scope>
</reference>
<name>A0A9N9MUI6_9CUCU</name>
<dbReference type="OrthoDB" id="6784653at2759"/>
<evidence type="ECO:0000256" key="1">
    <source>
        <dbReference type="SAM" id="MobiDB-lite"/>
    </source>
</evidence>
<evidence type="ECO:0000313" key="2">
    <source>
        <dbReference type="EMBL" id="CAG9770924.1"/>
    </source>
</evidence>